<reference evidence="11 12" key="1">
    <citation type="submission" date="2018-05" db="EMBL/GenBank/DDBJ databases">
        <title>Draft Genome Sequences for a Diverse set of 7 Haemophilus Species.</title>
        <authorList>
            <person name="Nichols M."/>
            <person name="Topaz N."/>
            <person name="Wang X."/>
            <person name="Wang X."/>
            <person name="Boxrud D."/>
        </authorList>
    </citation>
    <scope>NUCLEOTIDE SEQUENCE [LARGE SCALE GENOMIC DNA]</scope>
    <source>
        <strain evidence="11 12">C2002001239</strain>
    </source>
</reference>
<dbReference type="GO" id="GO:0032153">
    <property type="term" value="C:cell division site"/>
    <property type="evidence" value="ECO:0007669"/>
    <property type="project" value="UniProtKB-UniRule"/>
</dbReference>
<dbReference type="Proteomes" id="UP000253872">
    <property type="component" value="Unassembled WGS sequence"/>
</dbReference>
<dbReference type="SMART" id="SM00771">
    <property type="entry name" value="ZipA_C"/>
    <property type="match status" value="1"/>
</dbReference>
<feature type="domain" description="ZipA C-terminal FtsZ-binding" evidence="10">
    <location>
        <begin position="170"/>
        <end position="298"/>
    </location>
</feature>
<dbReference type="InterPro" id="IPR007449">
    <property type="entry name" value="ZipA_FtsZ-bd_C"/>
</dbReference>
<dbReference type="InterPro" id="IPR011919">
    <property type="entry name" value="Cell_div_ZipA"/>
</dbReference>
<proteinExistence type="inferred from homology"/>
<keyword evidence="7 8" id="KW-0131">Cell cycle</keyword>
<accession>A0A369Y9Q8</accession>
<dbReference type="GO" id="GO:0005886">
    <property type="term" value="C:plasma membrane"/>
    <property type="evidence" value="ECO:0007669"/>
    <property type="project" value="UniProtKB-SubCell"/>
</dbReference>
<dbReference type="GO" id="GO:0043093">
    <property type="term" value="P:FtsZ-dependent cytokinesis"/>
    <property type="evidence" value="ECO:0007669"/>
    <property type="project" value="UniProtKB-UniRule"/>
</dbReference>
<dbReference type="PANTHER" id="PTHR38685">
    <property type="entry name" value="CELL DIVISION PROTEIN ZIPA"/>
    <property type="match status" value="1"/>
</dbReference>
<evidence type="ECO:0000256" key="4">
    <source>
        <dbReference type="ARBA" id="ARBA00022692"/>
    </source>
</evidence>
<dbReference type="PANTHER" id="PTHR38685:SF1">
    <property type="entry name" value="CELL DIVISION PROTEIN ZIPA"/>
    <property type="match status" value="1"/>
</dbReference>
<comment type="subunit">
    <text evidence="8">Interacts with FtsZ via their C-terminal domains.</text>
</comment>
<keyword evidence="4 8" id="KW-0812">Transmembrane</keyword>
<evidence type="ECO:0000256" key="8">
    <source>
        <dbReference type="HAMAP-Rule" id="MF_00509"/>
    </source>
</evidence>
<protein>
    <recommendedName>
        <fullName evidence="8 9">Cell division protein ZipA</fullName>
    </recommendedName>
</protein>
<dbReference type="EMBL" id="QEPN01000013">
    <property type="protein sequence ID" value="RDE69755.1"/>
    <property type="molecule type" value="Genomic_DNA"/>
</dbReference>
<dbReference type="AlphaFoldDB" id="A0A369Y9Q8"/>
<dbReference type="RefSeq" id="WP_111404495.1">
    <property type="nucleotide sequence ID" value="NZ_QEPN01000013.1"/>
</dbReference>
<comment type="similarity">
    <text evidence="8 9">Belongs to the ZipA family.</text>
</comment>
<keyword evidence="5 8" id="KW-1133">Transmembrane helix</keyword>
<feature type="transmembrane region" description="Helical" evidence="8">
    <location>
        <begin position="6"/>
        <end position="26"/>
    </location>
</feature>
<comment type="caution">
    <text evidence="11">The sequence shown here is derived from an EMBL/GenBank/DDBJ whole genome shotgun (WGS) entry which is preliminary data.</text>
</comment>
<comment type="function">
    <text evidence="8 9">Essential cell division protein that stabilizes the FtsZ protofilaments by cross-linking them and that serves as a cytoplasmic membrane anchor for the Z ring. Also required for the recruitment to the septal ring of downstream cell division proteins.</text>
</comment>
<gene>
    <name evidence="8 11" type="primary">zipA</name>
    <name evidence="11" type="ORF">DPV93_10650</name>
</gene>
<evidence type="ECO:0000256" key="9">
    <source>
        <dbReference type="RuleBase" id="RU003612"/>
    </source>
</evidence>
<evidence type="ECO:0000256" key="7">
    <source>
        <dbReference type="ARBA" id="ARBA00023306"/>
    </source>
</evidence>
<sequence>MELHILFFILAGILIAILLGFSVWSARREKSRVFSNTFSTRPPAQPIKQDPIGDIPASLNINNQYQPVAQNEPAPAADQYYTQQNYQQESYPQEEVENAVSAIKINIPGQTEAQPQMQSQPTQYHTTHATTMHPTFEQTMPESIAPASQPETASEMQPIAEQVPESRVAENGIASLFVVAPEGQQFFGHYIVQHLETLGFQYGEYNIFHRHQHADDINSPIMFSVANMTAPGTFDLNKLDRFMTVGLVMFMHLPSDIAKMKSMISAAEGLAQLLGGFVLDEHQNLFDENARHAYLKCVQ</sequence>
<evidence type="ECO:0000313" key="11">
    <source>
        <dbReference type="EMBL" id="RDE69755.1"/>
    </source>
</evidence>
<comment type="subcellular location">
    <subcellularLocation>
        <location evidence="8">Cell inner membrane</location>
        <topology evidence="8">Single-pass type I membrane protein</topology>
    </subcellularLocation>
    <text evidence="8">Localizes to the Z ring in an FtsZ-dependent manner.</text>
</comment>
<dbReference type="GO" id="GO:0000917">
    <property type="term" value="P:division septum assembly"/>
    <property type="evidence" value="ECO:0007669"/>
    <property type="project" value="TreeGrafter"/>
</dbReference>
<dbReference type="InterPro" id="IPR036765">
    <property type="entry name" value="ZipA_FtsZ-bd_C_sf"/>
</dbReference>
<evidence type="ECO:0000313" key="12">
    <source>
        <dbReference type="Proteomes" id="UP000253872"/>
    </source>
</evidence>
<dbReference type="NCBIfam" id="TIGR02205">
    <property type="entry name" value="septum_zipA"/>
    <property type="match status" value="1"/>
</dbReference>
<keyword evidence="6 8" id="KW-0472">Membrane</keyword>
<keyword evidence="2 8" id="KW-0997">Cell inner membrane</keyword>
<dbReference type="Pfam" id="PF04354">
    <property type="entry name" value="ZipA_C"/>
    <property type="match status" value="1"/>
</dbReference>
<evidence type="ECO:0000259" key="10">
    <source>
        <dbReference type="SMART" id="SM00771"/>
    </source>
</evidence>
<dbReference type="Gene3D" id="3.30.1400.10">
    <property type="entry name" value="ZipA, C-terminal FtsZ-binding domain"/>
    <property type="match status" value="1"/>
</dbReference>
<evidence type="ECO:0000256" key="1">
    <source>
        <dbReference type="ARBA" id="ARBA00022475"/>
    </source>
</evidence>
<evidence type="ECO:0000256" key="5">
    <source>
        <dbReference type="ARBA" id="ARBA00022989"/>
    </source>
</evidence>
<keyword evidence="3 8" id="KW-0132">Cell division</keyword>
<evidence type="ECO:0000256" key="6">
    <source>
        <dbReference type="ARBA" id="ARBA00023136"/>
    </source>
</evidence>
<name>A0A369Y9Q8_9PAST</name>
<evidence type="ECO:0000256" key="2">
    <source>
        <dbReference type="ARBA" id="ARBA00022519"/>
    </source>
</evidence>
<dbReference type="SUPFAM" id="SSF64383">
    <property type="entry name" value="Cell-division protein ZipA, C-terminal domain"/>
    <property type="match status" value="1"/>
</dbReference>
<evidence type="ECO:0000256" key="3">
    <source>
        <dbReference type="ARBA" id="ARBA00022618"/>
    </source>
</evidence>
<organism evidence="11 12">
    <name type="scientific">Haemophilus sputorum</name>
    <dbReference type="NCBI Taxonomy" id="1078480"/>
    <lineage>
        <taxon>Bacteria</taxon>
        <taxon>Pseudomonadati</taxon>
        <taxon>Pseudomonadota</taxon>
        <taxon>Gammaproteobacteria</taxon>
        <taxon>Pasteurellales</taxon>
        <taxon>Pasteurellaceae</taxon>
        <taxon>Haemophilus</taxon>
    </lineage>
</organism>
<dbReference type="HAMAP" id="MF_00509">
    <property type="entry name" value="ZipA"/>
    <property type="match status" value="1"/>
</dbReference>
<keyword evidence="1 8" id="KW-1003">Cell membrane</keyword>
<dbReference type="STRING" id="1035839.GCA_000238795_01953"/>